<evidence type="ECO:0000256" key="2">
    <source>
        <dbReference type="ARBA" id="ARBA00022741"/>
    </source>
</evidence>
<dbReference type="EMBL" id="WVUK01000066">
    <property type="protein sequence ID" value="KAF7488075.1"/>
    <property type="molecule type" value="Genomic_DNA"/>
</dbReference>
<dbReference type="OrthoDB" id="265044at2759"/>
<evidence type="ECO:0000313" key="3">
    <source>
        <dbReference type="EMBL" id="KAF7488075.1"/>
    </source>
</evidence>
<dbReference type="Gene3D" id="3.40.50.300">
    <property type="entry name" value="P-loop containing nucleotide triphosphate hydrolases"/>
    <property type="match status" value="1"/>
</dbReference>
<reference evidence="3" key="2">
    <citation type="submission" date="2020-01" db="EMBL/GenBank/DDBJ databases">
        <authorList>
            <person name="Korhonen P.K.K."/>
            <person name="Guangxu M.G."/>
            <person name="Wang T.W."/>
            <person name="Stroehlein A.J.S."/>
            <person name="Young N.D."/>
            <person name="Ang C.-S.A."/>
            <person name="Fernando D.W.F."/>
            <person name="Lu H.L."/>
            <person name="Taylor S.T."/>
            <person name="Ehtesham M.E.M."/>
            <person name="Najaraj S.H.N."/>
            <person name="Harsha G.H.G."/>
            <person name="Madugundu A.M."/>
            <person name="Renuse S.R."/>
            <person name="Holt D.H."/>
            <person name="Pandey A.P."/>
            <person name="Papenfuss A.P."/>
            <person name="Gasser R.B.G."/>
            <person name="Fischer K.F."/>
        </authorList>
    </citation>
    <scope>NUCLEOTIDE SEQUENCE</scope>
    <source>
        <strain evidence="3">SSS_KF_BRIS2020</strain>
    </source>
</reference>
<reference evidence="4" key="3">
    <citation type="submission" date="2022-06" db="UniProtKB">
        <authorList>
            <consortium name="EnsemblMetazoa"/>
        </authorList>
    </citation>
    <scope>IDENTIFICATION</scope>
</reference>
<dbReference type="GO" id="GO:0005525">
    <property type="term" value="F:GTP binding"/>
    <property type="evidence" value="ECO:0007669"/>
    <property type="project" value="InterPro"/>
</dbReference>
<dbReference type="Proteomes" id="UP000070412">
    <property type="component" value="Unassembled WGS sequence"/>
</dbReference>
<sequence length="208" mass="23756">MDDMMDHGKIIKVNCLIVGSHAVGKTTLISRLMNSTIKKDYELSTRVFIDRKSYSIAGIKDRIEMIFFDFPGKQIYRNVLYRMIQNLGQPMIMIGIFDVTNRSSLNQLEQLFQIFNKNLSQETSKLSTTIESSNRFIIANKIDLIDKRIISTNEIQSIAKKFHCPLLESSIGNDLTIKDIEQTILEIIKSNISLSEVRNRTESMAGLS</sequence>
<proteinExistence type="inferred from homology"/>
<dbReference type="SMART" id="SM00173">
    <property type="entry name" value="RAS"/>
    <property type="match status" value="1"/>
</dbReference>
<accession>A0A834R1M8</accession>
<keyword evidence="2" id="KW-0547">Nucleotide-binding</keyword>
<comment type="similarity">
    <text evidence="1">Belongs to the small GTPase superfamily. Rab family.</text>
</comment>
<dbReference type="InterPro" id="IPR027417">
    <property type="entry name" value="P-loop_NTPase"/>
</dbReference>
<organism evidence="3">
    <name type="scientific">Sarcoptes scabiei</name>
    <name type="common">Itch mite</name>
    <name type="synonym">Acarus scabiei</name>
    <dbReference type="NCBI Taxonomy" id="52283"/>
    <lineage>
        <taxon>Eukaryota</taxon>
        <taxon>Metazoa</taxon>
        <taxon>Ecdysozoa</taxon>
        <taxon>Arthropoda</taxon>
        <taxon>Chelicerata</taxon>
        <taxon>Arachnida</taxon>
        <taxon>Acari</taxon>
        <taxon>Acariformes</taxon>
        <taxon>Sarcoptiformes</taxon>
        <taxon>Astigmata</taxon>
        <taxon>Psoroptidia</taxon>
        <taxon>Sarcoptoidea</taxon>
        <taxon>Sarcoptidae</taxon>
        <taxon>Sarcoptinae</taxon>
        <taxon>Sarcoptes</taxon>
    </lineage>
</organism>
<evidence type="ECO:0000313" key="4">
    <source>
        <dbReference type="EnsemblMetazoa" id="KAF7488075.1"/>
    </source>
</evidence>
<dbReference type="PROSITE" id="PS51419">
    <property type="entry name" value="RAB"/>
    <property type="match status" value="1"/>
</dbReference>
<name>A0A834R1M8_SARSC</name>
<dbReference type="SUPFAM" id="SSF52540">
    <property type="entry name" value="P-loop containing nucleoside triphosphate hydrolases"/>
    <property type="match status" value="1"/>
</dbReference>
<evidence type="ECO:0000256" key="1">
    <source>
        <dbReference type="ARBA" id="ARBA00006270"/>
    </source>
</evidence>
<dbReference type="PRINTS" id="PR00449">
    <property type="entry name" value="RASTRNSFRMNG"/>
</dbReference>
<dbReference type="InterPro" id="IPR001806">
    <property type="entry name" value="Small_GTPase"/>
</dbReference>
<keyword evidence="5" id="KW-1185">Reference proteome</keyword>
<dbReference type="PANTHER" id="PTHR47978">
    <property type="match status" value="1"/>
</dbReference>
<protein>
    <submittedName>
        <fullName evidence="3">GTP-binding protein yptV3</fullName>
    </submittedName>
</protein>
<reference evidence="5" key="1">
    <citation type="journal article" date="2020" name="PLoS Negl. Trop. Dis.">
        <title>High-quality nuclear genome for Sarcoptes scabiei-A critical resource for a neglected parasite.</title>
        <authorList>
            <person name="Korhonen P.K."/>
            <person name="Gasser R.B."/>
            <person name="Ma G."/>
            <person name="Wang T."/>
            <person name="Stroehlein A.J."/>
            <person name="Young N.D."/>
            <person name="Ang C.S."/>
            <person name="Fernando D.D."/>
            <person name="Lu H.C."/>
            <person name="Taylor S."/>
            <person name="Reynolds S.L."/>
            <person name="Mofiz E."/>
            <person name="Najaraj S.H."/>
            <person name="Gowda H."/>
            <person name="Madugundu A."/>
            <person name="Renuse S."/>
            <person name="Holt D."/>
            <person name="Pandey A."/>
            <person name="Papenfuss A.T."/>
            <person name="Fischer K."/>
        </authorList>
    </citation>
    <scope>NUCLEOTIDE SEQUENCE [LARGE SCALE GENOMIC DNA]</scope>
</reference>
<dbReference type="GO" id="GO:0003924">
    <property type="term" value="F:GTPase activity"/>
    <property type="evidence" value="ECO:0007669"/>
    <property type="project" value="InterPro"/>
</dbReference>
<dbReference type="Pfam" id="PF00071">
    <property type="entry name" value="Ras"/>
    <property type="match status" value="1"/>
</dbReference>
<dbReference type="SMART" id="SM00175">
    <property type="entry name" value="RAB"/>
    <property type="match status" value="1"/>
</dbReference>
<dbReference type="EnsemblMetazoa" id="SSS_1469s_mrna">
    <property type="protein sequence ID" value="KAF7488075.1"/>
    <property type="gene ID" value="SSS_1469"/>
</dbReference>
<evidence type="ECO:0000313" key="5">
    <source>
        <dbReference type="Proteomes" id="UP000070412"/>
    </source>
</evidence>
<gene>
    <name evidence="3" type="ORF">SSS_1469</name>
</gene>
<dbReference type="AlphaFoldDB" id="A0A834R1M8"/>